<keyword evidence="2" id="KW-1185">Reference proteome</keyword>
<evidence type="ECO:0000313" key="1">
    <source>
        <dbReference type="EMBL" id="PKY54838.1"/>
    </source>
</evidence>
<proteinExistence type="predicted"/>
<gene>
    <name evidence="1" type="ORF">RhiirA4_473865</name>
</gene>
<organism evidence="1 2">
    <name type="scientific">Rhizophagus irregularis</name>
    <dbReference type="NCBI Taxonomy" id="588596"/>
    <lineage>
        <taxon>Eukaryota</taxon>
        <taxon>Fungi</taxon>
        <taxon>Fungi incertae sedis</taxon>
        <taxon>Mucoromycota</taxon>
        <taxon>Glomeromycotina</taxon>
        <taxon>Glomeromycetes</taxon>
        <taxon>Glomerales</taxon>
        <taxon>Glomeraceae</taxon>
        <taxon>Rhizophagus</taxon>
    </lineage>
</organism>
<comment type="caution">
    <text evidence="1">The sequence shown here is derived from an EMBL/GenBank/DDBJ whole genome shotgun (WGS) entry which is preliminary data.</text>
</comment>
<dbReference type="AlphaFoldDB" id="A0A2I1H7I7"/>
<evidence type="ECO:0000313" key="2">
    <source>
        <dbReference type="Proteomes" id="UP000234323"/>
    </source>
</evidence>
<protein>
    <submittedName>
        <fullName evidence="1">Uncharacterized protein</fullName>
    </submittedName>
</protein>
<reference evidence="1 2" key="1">
    <citation type="submission" date="2015-10" db="EMBL/GenBank/DDBJ databases">
        <title>Genome analyses suggest a sexual origin of heterokaryosis in a supposedly ancient asexual fungus.</title>
        <authorList>
            <person name="Ropars J."/>
            <person name="Sedzielewska K."/>
            <person name="Noel J."/>
            <person name="Charron P."/>
            <person name="Farinelli L."/>
            <person name="Marton T."/>
            <person name="Kruger M."/>
            <person name="Pelin A."/>
            <person name="Brachmann A."/>
            <person name="Corradi N."/>
        </authorList>
    </citation>
    <scope>NUCLEOTIDE SEQUENCE [LARGE SCALE GENOMIC DNA]</scope>
    <source>
        <strain evidence="1 2">A4</strain>
    </source>
</reference>
<dbReference type="Proteomes" id="UP000234323">
    <property type="component" value="Unassembled WGS sequence"/>
</dbReference>
<sequence length="85" mass="10181">MDSQYKRYFKKKSKYWHLNNVLQDQTSSKRKLRVAHSEEGIMYLLQLNLHLAGNHILDWLILSKGIFSWPLQLALDEEGFFWPCL</sequence>
<name>A0A2I1H7I7_9GLOM</name>
<accession>A0A2I1H7I7</accession>
<dbReference type="EMBL" id="LLXI01001700">
    <property type="protein sequence ID" value="PKY54838.1"/>
    <property type="molecule type" value="Genomic_DNA"/>
</dbReference>